<dbReference type="RefSeq" id="WP_379577817.1">
    <property type="nucleotide sequence ID" value="NZ_JBHUFV010000054.1"/>
</dbReference>
<dbReference type="SUPFAM" id="SSF51735">
    <property type="entry name" value="NAD(P)-binding Rossmann-fold domains"/>
    <property type="match status" value="1"/>
</dbReference>
<dbReference type="SUPFAM" id="SSF50129">
    <property type="entry name" value="GroES-like"/>
    <property type="match status" value="1"/>
</dbReference>
<dbReference type="PANTHER" id="PTHR11695:SF294">
    <property type="entry name" value="RETICULON-4-INTERACTING PROTEIN 1, MITOCHONDRIAL"/>
    <property type="match status" value="1"/>
</dbReference>
<dbReference type="Gene3D" id="3.40.50.720">
    <property type="entry name" value="NAD(P)-binding Rossmann-like Domain"/>
    <property type="match status" value="1"/>
</dbReference>
<protein>
    <submittedName>
        <fullName evidence="2">NAD(P)-dependent alcohol dehydrogenase</fullName>
    </submittedName>
</protein>
<dbReference type="CDD" id="cd08267">
    <property type="entry name" value="MDR1"/>
    <property type="match status" value="1"/>
</dbReference>
<proteinExistence type="predicted"/>
<dbReference type="InterPro" id="IPR013154">
    <property type="entry name" value="ADH-like_N"/>
</dbReference>
<dbReference type="InterPro" id="IPR020843">
    <property type="entry name" value="ER"/>
</dbReference>
<dbReference type="Pfam" id="PF13602">
    <property type="entry name" value="ADH_zinc_N_2"/>
    <property type="match status" value="1"/>
</dbReference>
<dbReference type="EMBL" id="JBHUFV010000054">
    <property type="protein sequence ID" value="MFD1937015.1"/>
    <property type="molecule type" value="Genomic_DNA"/>
</dbReference>
<evidence type="ECO:0000313" key="3">
    <source>
        <dbReference type="Proteomes" id="UP001597368"/>
    </source>
</evidence>
<evidence type="ECO:0000313" key="2">
    <source>
        <dbReference type="EMBL" id="MFD1937015.1"/>
    </source>
</evidence>
<keyword evidence="3" id="KW-1185">Reference proteome</keyword>
<dbReference type="Pfam" id="PF08240">
    <property type="entry name" value="ADH_N"/>
    <property type="match status" value="1"/>
</dbReference>
<dbReference type="Proteomes" id="UP001597368">
    <property type="component" value="Unassembled WGS sequence"/>
</dbReference>
<dbReference type="SMART" id="SM00829">
    <property type="entry name" value="PKS_ER"/>
    <property type="match status" value="1"/>
</dbReference>
<evidence type="ECO:0000259" key="1">
    <source>
        <dbReference type="SMART" id="SM00829"/>
    </source>
</evidence>
<gene>
    <name evidence="2" type="ORF">ACFSKW_36655</name>
</gene>
<reference evidence="3" key="1">
    <citation type="journal article" date="2019" name="Int. J. Syst. Evol. Microbiol.">
        <title>The Global Catalogue of Microorganisms (GCM) 10K type strain sequencing project: providing services to taxonomists for standard genome sequencing and annotation.</title>
        <authorList>
            <consortium name="The Broad Institute Genomics Platform"/>
            <consortium name="The Broad Institute Genome Sequencing Center for Infectious Disease"/>
            <person name="Wu L."/>
            <person name="Ma J."/>
        </authorList>
    </citation>
    <scope>NUCLEOTIDE SEQUENCE [LARGE SCALE GENOMIC DNA]</scope>
    <source>
        <strain evidence="3">ICMP 6774ER</strain>
    </source>
</reference>
<accession>A0ABW4T7G6</accession>
<name>A0ABW4T7G6_9ACTN</name>
<organism evidence="2 3">
    <name type="scientific">Nonomuraea mangrovi</name>
    <dbReference type="NCBI Taxonomy" id="2316207"/>
    <lineage>
        <taxon>Bacteria</taxon>
        <taxon>Bacillati</taxon>
        <taxon>Actinomycetota</taxon>
        <taxon>Actinomycetes</taxon>
        <taxon>Streptosporangiales</taxon>
        <taxon>Streptosporangiaceae</taxon>
        <taxon>Nonomuraea</taxon>
    </lineage>
</organism>
<dbReference type="Gene3D" id="3.90.180.10">
    <property type="entry name" value="Medium-chain alcohol dehydrogenases, catalytic domain"/>
    <property type="match status" value="1"/>
</dbReference>
<sequence>MKAMVRETYCSPDLLRLADIDRPVAGDDDVLVRVVAAGVDQGVWHLVTGLPYLSRLASGPFRPRHRVPGLDVAGRVEAVGANVTRFRPGDEVYGTCDGSFAEYARTSEDRLDHKPANLTFEQAAAVPTSAFPALQGVRPVQAGQRVLVIGAGGGVGTFAVQLATAFGADVTGVCSTAKVDLVRSLGADVVDYTREDFADGAHHYDLIVDTAGHRTLSHLRRALTPTGTLVVIGSEVKGRWLQGTDRQLRMFLLSPFVRQKLRPLFSTARQEDLRLLTKLLASGQVTPIIARTYPLDEVAEAIRYLRSGQAAGKIVITV</sequence>
<dbReference type="InterPro" id="IPR011032">
    <property type="entry name" value="GroES-like_sf"/>
</dbReference>
<dbReference type="InterPro" id="IPR050700">
    <property type="entry name" value="YIM1/Zinc_Alcohol_DH_Fams"/>
</dbReference>
<dbReference type="InterPro" id="IPR036291">
    <property type="entry name" value="NAD(P)-bd_dom_sf"/>
</dbReference>
<comment type="caution">
    <text evidence="2">The sequence shown here is derived from an EMBL/GenBank/DDBJ whole genome shotgun (WGS) entry which is preliminary data.</text>
</comment>
<feature type="domain" description="Enoyl reductase (ER)" evidence="1">
    <location>
        <begin position="10"/>
        <end position="316"/>
    </location>
</feature>
<dbReference type="PANTHER" id="PTHR11695">
    <property type="entry name" value="ALCOHOL DEHYDROGENASE RELATED"/>
    <property type="match status" value="1"/>
</dbReference>